<dbReference type="Proteomes" id="UP000046392">
    <property type="component" value="Unplaced"/>
</dbReference>
<evidence type="ECO:0000313" key="2">
    <source>
        <dbReference type="Proteomes" id="UP000046392"/>
    </source>
</evidence>
<accession>A0A0N5CGE5</accession>
<sequence>MNRLNDTLGKMFKLLSEHEASRIQKAREWKNKVVFLEGTVTFFTNENNELRGKVKDLMNSQWKKDKELLDYSNKLLNEEGEKRNILGELNLLKVNHEALKKEHENLQIKYNESMQKNVDVNQASSRIHGELEKISEELRIA</sequence>
<name>A0A0N5CGE5_STREA</name>
<keyword evidence="2" id="KW-1185">Reference proteome</keyword>
<dbReference type="AlphaFoldDB" id="A0A0N5CGE5"/>
<dbReference type="WBParaSite" id="SPAL_0001692200.1">
    <property type="protein sequence ID" value="SPAL_0001692200.1"/>
    <property type="gene ID" value="SPAL_0001692200"/>
</dbReference>
<organism evidence="2 3">
    <name type="scientific">Strongyloides papillosus</name>
    <name type="common">Intestinal threadworm</name>
    <dbReference type="NCBI Taxonomy" id="174720"/>
    <lineage>
        <taxon>Eukaryota</taxon>
        <taxon>Metazoa</taxon>
        <taxon>Ecdysozoa</taxon>
        <taxon>Nematoda</taxon>
        <taxon>Chromadorea</taxon>
        <taxon>Rhabditida</taxon>
        <taxon>Tylenchina</taxon>
        <taxon>Panagrolaimomorpha</taxon>
        <taxon>Strongyloidoidea</taxon>
        <taxon>Strongyloididae</taxon>
        <taxon>Strongyloides</taxon>
    </lineage>
</organism>
<protein>
    <submittedName>
        <fullName evidence="3">Uncharacterized protein</fullName>
    </submittedName>
</protein>
<evidence type="ECO:0000313" key="3">
    <source>
        <dbReference type="WBParaSite" id="SPAL_0001692200.1"/>
    </source>
</evidence>
<keyword evidence="1" id="KW-0175">Coiled coil</keyword>
<proteinExistence type="predicted"/>
<feature type="coiled-coil region" evidence="1">
    <location>
        <begin position="82"/>
        <end position="116"/>
    </location>
</feature>
<reference evidence="3" key="1">
    <citation type="submission" date="2017-02" db="UniProtKB">
        <authorList>
            <consortium name="WormBaseParasite"/>
        </authorList>
    </citation>
    <scope>IDENTIFICATION</scope>
</reference>
<evidence type="ECO:0000256" key="1">
    <source>
        <dbReference type="SAM" id="Coils"/>
    </source>
</evidence>